<keyword evidence="3" id="KW-1185">Reference proteome</keyword>
<organism evidence="2 3">
    <name type="scientific">Helicostylum pulchrum</name>
    <dbReference type="NCBI Taxonomy" id="562976"/>
    <lineage>
        <taxon>Eukaryota</taxon>
        <taxon>Fungi</taxon>
        <taxon>Fungi incertae sedis</taxon>
        <taxon>Mucoromycota</taxon>
        <taxon>Mucoromycotina</taxon>
        <taxon>Mucoromycetes</taxon>
        <taxon>Mucorales</taxon>
        <taxon>Mucorineae</taxon>
        <taxon>Mucoraceae</taxon>
        <taxon>Helicostylum</taxon>
    </lineage>
</organism>
<dbReference type="EMBL" id="BAABUJ010000033">
    <property type="protein sequence ID" value="GAA5804175.1"/>
    <property type="molecule type" value="Genomic_DNA"/>
</dbReference>
<proteinExistence type="predicted"/>
<feature type="compositionally biased region" description="Basic and acidic residues" evidence="1">
    <location>
        <begin position="116"/>
        <end position="133"/>
    </location>
</feature>
<feature type="compositionally biased region" description="Polar residues" evidence="1">
    <location>
        <begin position="1"/>
        <end position="23"/>
    </location>
</feature>
<feature type="region of interest" description="Disordered" evidence="1">
    <location>
        <begin position="109"/>
        <end position="133"/>
    </location>
</feature>
<sequence length="133" mass="14720">MYPNNPVTPSTSDEQTIPLNDSFDNGADPELQKLKSSFWKRAAQLQSTIGSITGLENLQTSGQRAQREAEREYEEAESRLNQGEASRIHGEYDRLMGYVSYAVGHVAGDTDMQSKGTERALHGTTEIDKSTSH</sequence>
<accession>A0ABP9YBM5</accession>
<gene>
    <name evidence="2" type="ORF">HPULCUR_009661</name>
</gene>
<name>A0ABP9YBM5_9FUNG</name>
<dbReference type="Proteomes" id="UP001476247">
    <property type="component" value="Unassembled WGS sequence"/>
</dbReference>
<evidence type="ECO:0000313" key="2">
    <source>
        <dbReference type="EMBL" id="GAA5804175.1"/>
    </source>
</evidence>
<protein>
    <submittedName>
        <fullName evidence="2">Uncharacterized protein</fullName>
    </submittedName>
</protein>
<feature type="region of interest" description="Disordered" evidence="1">
    <location>
        <begin position="1"/>
        <end position="28"/>
    </location>
</feature>
<evidence type="ECO:0000313" key="3">
    <source>
        <dbReference type="Proteomes" id="UP001476247"/>
    </source>
</evidence>
<comment type="caution">
    <text evidence="2">The sequence shown here is derived from an EMBL/GenBank/DDBJ whole genome shotgun (WGS) entry which is preliminary data.</text>
</comment>
<feature type="region of interest" description="Disordered" evidence="1">
    <location>
        <begin position="56"/>
        <end position="85"/>
    </location>
</feature>
<evidence type="ECO:0000256" key="1">
    <source>
        <dbReference type="SAM" id="MobiDB-lite"/>
    </source>
</evidence>
<reference evidence="2 3" key="1">
    <citation type="submission" date="2024-04" db="EMBL/GenBank/DDBJ databases">
        <title>genome sequences of Mucor flavus KT1a and Helicostylum pulchrum KT1b strains isolation_sourced from the surface of a dry-aged beef.</title>
        <authorList>
            <person name="Toyotome T."/>
            <person name="Hosono M."/>
            <person name="Torimaru M."/>
            <person name="Fukuda K."/>
            <person name="Mikami N."/>
        </authorList>
    </citation>
    <scope>NUCLEOTIDE SEQUENCE [LARGE SCALE GENOMIC DNA]</scope>
    <source>
        <strain evidence="2 3">KT1b</strain>
    </source>
</reference>